<feature type="chain" id="PRO_5033756859" evidence="1">
    <location>
        <begin position="34"/>
        <end position="1036"/>
    </location>
</feature>
<dbReference type="SMART" id="SM00869">
    <property type="entry name" value="Autotransporter"/>
    <property type="match status" value="1"/>
</dbReference>
<dbReference type="Proteomes" id="UP000373449">
    <property type="component" value="Unassembled WGS sequence"/>
</dbReference>
<accession>A0A2C6DIX5</accession>
<sequence>MENMKKSNIRIFRKNLILLSILSVVSTAPVVQATDVYWNNASGSNQFFDENNWSNNTTPTLNDDLYIYGTGHQTVELSLATIDYYSPSLDGDYNHTLFVGEGSDNSASLNILSIPVNYHSNTYIGGSMDVGSHGGKGVVEYHNYIFDVSHTEDPDEYTFTPKIQLQKLNIGSGLNSDGLVSLTGTGKSASEHTMNSSAFMVRELHVGTDGGKGVLQVDGSSIESSSMGYSDDHRSFTLGQGTDSGIASTGTINILGGGKMMVSTNAYGERLIDAVIGERQGNGTLNIAGSVVKNGETIQSQAVFSQGLEVGVNAGSLGTISVLDGASLSTMASNTGESNISAYIGVDNGNGSVLVSGENSLWKASGHTYVTSEVNEVGHLSIGESGTGSLTIANGGVVSLGSTGYFYQRQDSGYYVHEPLFDNSILGDLYLGNQVNGVGTLNIGGAEGHAPQRVGRIDANQIMFGAGEGAIVFNHTDLSGNYTFTTDLVSSAEGKGTIKQVNGITEFDTDRSLFSGKTEITGGTLVVSNVLGGSMSIAERGTLAGTGIVGTTTIYNGGNISPGAVFSTSPQTLTINGDLTMQSGSHYMVNMTTDSALENPYVSDLLQVNGNAYLYGGGVTTQQDGDFTLYIPDSRWHVLSATGSVTGQFDKLVAMPFVNIHYEYDPQNVYLVVVRNEVSLCQPGMSSNECNLGSNIDGNTNNPGNGDIHDIIVSQPSVETARQSFKQLSGEIHASAKSALLEDSRFLREAVNNRLREESGSEGGAWAHTYGSWGRFNGNHNVADLKRHTGGVFIGVDQQINPTWTAGVMTGYSRANIDNQQRRASAERDDYHVGAYVKGQWDNLSLHTGLGQTWHQYSTDRSINIPGLQDRLTADYGARTSQLFAETRYLIPLTSTITIEPFVDGAYVQSYTQRFTENGGIARLSGTSDTTDMFFTTIGNRFTQRFTLEGGQTAKLWGTVGWRHAYNDVTPDARLNFAGYSRFNIEGTQLSNDVAILEAGIDVNLTQETTVGVMYNGQIGDNSTDHGTKAYFNWHF</sequence>
<organism evidence="3 5">
    <name type="scientific">Budvicia aquatica</name>
    <dbReference type="NCBI Taxonomy" id="82979"/>
    <lineage>
        <taxon>Bacteria</taxon>
        <taxon>Pseudomonadati</taxon>
        <taxon>Pseudomonadota</taxon>
        <taxon>Gammaproteobacteria</taxon>
        <taxon>Enterobacterales</taxon>
        <taxon>Budviciaceae</taxon>
        <taxon>Budvicia</taxon>
    </lineage>
</organism>
<dbReference type="PROSITE" id="PS51208">
    <property type="entry name" value="AUTOTRANSPORTER"/>
    <property type="match status" value="1"/>
</dbReference>
<keyword evidence="4" id="KW-0378">Hydrolase</keyword>
<evidence type="ECO:0000259" key="2">
    <source>
        <dbReference type="PROSITE" id="PS51208"/>
    </source>
</evidence>
<dbReference type="EMBL" id="CAADJA010000002">
    <property type="protein sequence ID" value="VFS47339.1"/>
    <property type="molecule type" value="Genomic_DNA"/>
</dbReference>
<dbReference type="Proteomes" id="UP000224974">
    <property type="component" value="Unassembled WGS sequence"/>
</dbReference>
<keyword evidence="5" id="KW-1185">Reference proteome</keyword>
<dbReference type="EMBL" id="PDDX01000001">
    <property type="protein sequence ID" value="PHI29157.1"/>
    <property type="molecule type" value="Genomic_DNA"/>
</dbReference>
<dbReference type="STRING" id="1111728.GCA_000427805_04623"/>
<evidence type="ECO:0000313" key="3">
    <source>
        <dbReference type="EMBL" id="PHI29157.1"/>
    </source>
</evidence>
<evidence type="ECO:0000313" key="5">
    <source>
        <dbReference type="Proteomes" id="UP000224974"/>
    </source>
</evidence>
<reference evidence="3" key="1">
    <citation type="submission" date="2017-09" db="EMBL/GenBank/DDBJ databases">
        <title>FDA dAtabase for Regulatory Grade micrObial Sequences (FDA-ARGOS): Supporting development and validation of Infectious Disease Dx tests.</title>
        <authorList>
            <person name="Minogue T."/>
            <person name="Wolcott M."/>
            <person name="Wasieloski L."/>
            <person name="Aguilar W."/>
            <person name="Moore D."/>
            <person name="Tallon L.J."/>
            <person name="Sadzewicz L."/>
            <person name="Ott S."/>
            <person name="Zhao X."/>
            <person name="Nagaraj S."/>
            <person name="Vavikolanu K."/>
            <person name="Aluvathingal J."/>
            <person name="Nadendla S."/>
            <person name="Sichtig H."/>
        </authorList>
    </citation>
    <scope>NUCLEOTIDE SEQUENCE</scope>
    <source>
        <strain evidence="3">FDAARGOS_387</strain>
    </source>
</reference>
<dbReference type="OrthoDB" id="9780507at2"/>
<evidence type="ECO:0000313" key="6">
    <source>
        <dbReference type="Proteomes" id="UP000373449"/>
    </source>
</evidence>
<dbReference type="SUPFAM" id="SSF103515">
    <property type="entry name" value="Autotransporter"/>
    <property type="match status" value="1"/>
</dbReference>
<evidence type="ECO:0000256" key="1">
    <source>
        <dbReference type="SAM" id="SignalP"/>
    </source>
</evidence>
<dbReference type="Pfam" id="PF03797">
    <property type="entry name" value="Autotransporter"/>
    <property type="match status" value="1"/>
</dbReference>
<proteinExistence type="predicted"/>
<dbReference type="GO" id="GO:0019867">
    <property type="term" value="C:outer membrane"/>
    <property type="evidence" value="ECO:0007669"/>
    <property type="project" value="InterPro"/>
</dbReference>
<dbReference type="InterPro" id="IPR006315">
    <property type="entry name" value="OM_autotransptr_brl_dom"/>
</dbReference>
<dbReference type="Gene3D" id="2.40.128.130">
    <property type="entry name" value="Autotransporter beta-domain"/>
    <property type="match status" value="1"/>
</dbReference>
<reference evidence="4 6" key="3">
    <citation type="submission" date="2019-03" db="EMBL/GenBank/DDBJ databases">
        <authorList>
            <consortium name="Pathogen Informatics"/>
        </authorList>
    </citation>
    <scope>NUCLEOTIDE SEQUENCE [LARGE SCALE GENOMIC DNA]</scope>
    <source>
        <strain evidence="4 6">NCTC12282</strain>
    </source>
</reference>
<feature type="domain" description="Autotransporter" evidence="2">
    <location>
        <begin position="758"/>
        <end position="1036"/>
    </location>
</feature>
<dbReference type="GO" id="GO:0006508">
    <property type="term" value="P:proteolysis"/>
    <property type="evidence" value="ECO:0007669"/>
    <property type="project" value="UniProtKB-KW"/>
</dbReference>
<dbReference type="InterPro" id="IPR005546">
    <property type="entry name" value="Autotransporte_beta"/>
</dbReference>
<evidence type="ECO:0000313" key="4">
    <source>
        <dbReference type="EMBL" id="VFS47339.1"/>
    </source>
</evidence>
<feature type="signal peptide" evidence="1">
    <location>
        <begin position="1"/>
        <end position="33"/>
    </location>
</feature>
<gene>
    <name evidence="3" type="ORF">CRN84_07395</name>
    <name evidence="4" type="ORF">NCTC12282_02274</name>
</gene>
<dbReference type="NCBIfam" id="TIGR01414">
    <property type="entry name" value="autotrans_barl"/>
    <property type="match status" value="1"/>
</dbReference>
<keyword evidence="1" id="KW-0732">Signal</keyword>
<name>A0A2C6DIX5_9GAMM</name>
<dbReference type="InterPro" id="IPR036709">
    <property type="entry name" value="Autotransporte_beta_dom_sf"/>
</dbReference>
<dbReference type="EC" id="3.4.21.-" evidence="4"/>
<keyword evidence="4" id="KW-0645">Protease</keyword>
<protein>
    <submittedName>
        <fullName evidence="4">Extracellular serine protease</fullName>
        <ecNumber evidence="4">3.4.21.-</ecNumber>
    </submittedName>
</protein>
<dbReference type="GO" id="GO:0008233">
    <property type="term" value="F:peptidase activity"/>
    <property type="evidence" value="ECO:0007669"/>
    <property type="project" value="UniProtKB-KW"/>
</dbReference>
<reference evidence="5" key="2">
    <citation type="submission" date="2017-09" db="EMBL/GenBank/DDBJ databases">
        <title>FDA dAtabase for Regulatory Grade micrObial Sequences (FDA-ARGOS): Supporting development and validation of Infectious Disease Dx tests.</title>
        <authorList>
            <person name="Minogue T."/>
            <person name="Wolcott M."/>
            <person name="Wasieloski L."/>
            <person name="Aguilar W."/>
            <person name="Moore D."/>
            <person name="Tallon L."/>
            <person name="Sadzewicz L."/>
            <person name="Ott S."/>
            <person name="Zhao X."/>
            <person name="Nagaraj S."/>
            <person name="Vavikolanu K."/>
            <person name="Aluvathingal J."/>
            <person name="Nadendla S."/>
            <person name="Sichtig H."/>
        </authorList>
    </citation>
    <scope>NUCLEOTIDE SEQUENCE [LARGE SCALE GENOMIC DNA]</scope>
    <source>
        <strain evidence="5">FDAARGOS_387</strain>
    </source>
</reference>
<dbReference type="AlphaFoldDB" id="A0A2C6DIX5"/>